<dbReference type="Pfam" id="PF13730">
    <property type="entry name" value="HTH_36"/>
    <property type="match status" value="1"/>
</dbReference>
<dbReference type="EMBL" id="LK995505">
    <property type="protein sequence ID" value="CED91406.1"/>
    <property type="molecule type" value="Genomic_DNA"/>
</dbReference>
<dbReference type="InterPro" id="IPR036388">
    <property type="entry name" value="WH-like_DNA-bd_sf"/>
</dbReference>
<dbReference type="SUPFAM" id="SSF46785">
    <property type="entry name" value="Winged helix' DNA-binding domain"/>
    <property type="match status" value="1"/>
</dbReference>
<feature type="region of interest" description="Disordered" evidence="1">
    <location>
        <begin position="92"/>
        <end position="222"/>
    </location>
</feature>
<dbReference type="RefSeq" id="WP_210580246.1">
    <property type="nucleotide sequence ID" value="NZ_LK995505.1"/>
</dbReference>
<protein>
    <submittedName>
        <fullName evidence="2">Helix-turn-helix domain</fullName>
    </submittedName>
</protein>
<proteinExistence type="predicted"/>
<sequence length="366" mass="39808">MSVLASSWAWSLRGTGPYPKLVLAALADQADDEGYCWPSQSVIAERCEMGERTVRRHIRTLHELGLLTIVPRSSVHGRRSNGYRLHIGARVKESAESRQPVNLAGCGEDADEGPVDNLMSQPVSPEIPATGQIGRLRKRPDWPVAQEATSGRQQQATGGRLHIGGTTNRTTRPDQSSKVTSPAAGDSARVGSGRDDDRPDAAAAVRAGASPSASSPATGGTTDEVKRVIASCLPEHMRAMDAVGARQVAKLLDERLQAGWQPAEIRQVMDQPITEPVRRLSGLVAYRLRCNVDPQLVPGVRRSDDELWAERQRKSEQLATPSRAERDPAWEAAWRQVRSQMPDASRLELAQAAHELVAQRAREAAS</sequence>
<dbReference type="InterPro" id="IPR036390">
    <property type="entry name" value="WH_DNA-bd_sf"/>
</dbReference>
<gene>
    <name evidence="2" type="ORF">AAM4_1574</name>
</gene>
<feature type="compositionally biased region" description="Low complexity" evidence="1">
    <location>
        <begin position="201"/>
        <end position="222"/>
    </location>
</feature>
<accession>A0A1L7RI45</accession>
<dbReference type="Gene3D" id="1.10.10.10">
    <property type="entry name" value="Winged helix-like DNA-binding domain superfamily/Winged helix DNA-binding domain"/>
    <property type="match status" value="1"/>
</dbReference>
<evidence type="ECO:0000313" key="2">
    <source>
        <dbReference type="EMBL" id="CED91406.1"/>
    </source>
</evidence>
<name>A0A1L7RI45_9ACTO</name>
<evidence type="ECO:0000256" key="1">
    <source>
        <dbReference type="SAM" id="MobiDB-lite"/>
    </source>
</evidence>
<organism evidence="2">
    <name type="scientific">Actinomyces succiniciruminis</name>
    <dbReference type="NCBI Taxonomy" id="1522002"/>
    <lineage>
        <taxon>Bacteria</taxon>
        <taxon>Bacillati</taxon>
        <taxon>Actinomycetota</taxon>
        <taxon>Actinomycetes</taxon>
        <taxon>Actinomycetales</taxon>
        <taxon>Actinomycetaceae</taxon>
        <taxon>Actinomyces</taxon>
    </lineage>
</organism>
<feature type="compositionally biased region" description="Polar residues" evidence="1">
    <location>
        <begin position="165"/>
        <end position="180"/>
    </location>
</feature>
<feature type="compositionally biased region" description="Polar residues" evidence="1">
    <location>
        <begin position="147"/>
        <end position="157"/>
    </location>
</feature>
<dbReference type="AlphaFoldDB" id="A0A1L7RI45"/>
<reference evidence="2" key="1">
    <citation type="submission" date="2014-07" db="EMBL/GenBank/DDBJ databases">
        <authorList>
            <person name="Zhang J.E."/>
            <person name="Yang H."/>
            <person name="Guo J."/>
            <person name="Deng Z."/>
            <person name="Luo H."/>
            <person name="Luo M."/>
            <person name="Zhao B."/>
        </authorList>
    </citation>
    <scope>NUCLEOTIDE SEQUENCE</scope>
    <source>
        <strain evidence="2">AM4</strain>
    </source>
</reference>